<dbReference type="Gene3D" id="3.40.50.720">
    <property type="entry name" value="NAD(P)-binding Rossmann-like Domain"/>
    <property type="match status" value="1"/>
</dbReference>
<dbReference type="EMBL" id="MPIN01000006">
    <property type="protein sequence ID" value="OJH38465.1"/>
    <property type="molecule type" value="Genomic_DNA"/>
</dbReference>
<feature type="domain" description="Thioester reductase (TE)" evidence="2">
    <location>
        <begin position="34"/>
        <end position="265"/>
    </location>
</feature>
<gene>
    <name evidence="3" type="ORF">BON30_23320</name>
</gene>
<dbReference type="SUPFAM" id="SSF51735">
    <property type="entry name" value="NAD(P)-binding Rossmann-fold domains"/>
    <property type="match status" value="1"/>
</dbReference>
<evidence type="ECO:0000313" key="3">
    <source>
        <dbReference type="EMBL" id="OJH38465.1"/>
    </source>
</evidence>
<comment type="caution">
    <text evidence="3">The sequence shown here is derived from an EMBL/GenBank/DDBJ whole genome shotgun (WGS) entry which is preliminary data.</text>
</comment>
<feature type="compositionally biased region" description="Basic and acidic residues" evidence="1">
    <location>
        <begin position="400"/>
        <end position="410"/>
    </location>
</feature>
<dbReference type="InterPro" id="IPR013120">
    <property type="entry name" value="FAR_NAD-bd"/>
</dbReference>
<dbReference type="InterPro" id="IPR036291">
    <property type="entry name" value="NAD(P)-bd_dom_sf"/>
</dbReference>
<keyword evidence="4" id="KW-1185">Reference proteome</keyword>
<dbReference type="STRING" id="83449.BON30_23320"/>
<accession>A0A1L9B885</accession>
<dbReference type="GO" id="GO:0080019">
    <property type="term" value="F:alcohol-forming very long-chain fatty acyl-CoA reductase activity"/>
    <property type="evidence" value="ECO:0007669"/>
    <property type="project" value="InterPro"/>
</dbReference>
<protein>
    <submittedName>
        <fullName evidence="3">Epimerase</fullName>
    </submittedName>
</protein>
<dbReference type="Proteomes" id="UP000182229">
    <property type="component" value="Unassembled WGS sequence"/>
</dbReference>
<name>A0A1L9B885_9BACT</name>
<dbReference type="Pfam" id="PF07993">
    <property type="entry name" value="NAD_binding_4"/>
    <property type="match status" value="1"/>
</dbReference>
<dbReference type="AlphaFoldDB" id="A0A1L9B885"/>
<dbReference type="OrthoDB" id="9810734at2"/>
<reference evidence="4" key="1">
    <citation type="submission" date="2016-11" db="EMBL/GenBank/DDBJ databases">
        <authorList>
            <person name="Shukria A."/>
            <person name="Stevens D.C."/>
        </authorList>
    </citation>
    <scope>NUCLEOTIDE SEQUENCE [LARGE SCALE GENOMIC DNA]</scope>
    <source>
        <strain evidence="4">Cbfe23</strain>
    </source>
</reference>
<evidence type="ECO:0000256" key="1">
    <source>
        <dbReference type="SAM" id="MobiDB-lite"/>
    </source>
</evidence>
<feature type="region of interest" description="Disordered" evidence="1">
    <location>
        <begin position="377"/>
        <end position="410"/>
    </location>
</feature>
<sequence length="410" mass="46161">MASRSRARLRGEYAPPPMSDTRKEASGQAPTYFVTGYPGFIGKRLVEHIVREAPQAHIYALVQPKHFKEAQQLAARLRGKGATLELLTGDIVDMHLGLSGQEYQRLCSRVTHIFHLAAVFYMGVPKETAWRINVDGTRNMLELARDCEHLERFNHFSTCHVSGDRVGVIAEDELDCGQTFRNVYEETKFHAEQRLQRAASSLPITIFRPSTVVGDSRTGEIDRFEGPYYLGILLVTSPLVAPMPLPGNGVAPLNVVPVDYVVRAVWALAHDPRAVGRTFHLVDPNPMSARRVYERIAEQSNKKLPRFNLSARAADVMMRLPVLEKLARPQRTALSYVNHLAIYNSHNTLELLDGTGIRCPPLSTYLDQLVSYVREQYRQRREESSEVEDPLDLRPPGSRDTPDTDRSGSH</sequence>
<reference evidence="3 4" key="2">
    <citation type="submission" date="2016-12" db="EMBL/GenBank/DDBJ databases">
        <title>Draft Genome Sequence of Cystobacter ferrugineus Strain Cbfe23.</title>
        <authorList>
            <person name="Akbar S."/>
            <person name="Dowd S.E."/>
            <person name="Stevens D.C."/>
        </authorList>
    </citation>
    <scope>NUCLEOTIDE SEQUENCE [LARGE SCALE GENOMIC DNA]</scope>
    <source>
        <strain evidence="3 4">Cbfe23</strain>
    </source>
</reference>
<evidence type="ECO:0000259" key="2">
    <source>
        <dbReference type="Pfam" id="PF07993"/>
    </source>
</evidence>
<evidence type="ECO:0000313" key="4">
    <source>
        <dbReference type="Proteomes" id="UP000182229"/>
    </source>
</evidence>
<dbReference type="PANTHER" id="PTHR11011">
    <property type="entry name" value="MALE STERILITY PROTEIN 2-RELATED"/>
    <property type="match status" value="1"/>
</dbReference>
<organism evidence="3 4">
    <name type="scientific">Cystobacter ferrugineus</name>
    <dbReference type="NCBI Taxonomy" id="83449"/>
    <lineage>
        <taxon>Bacteria</taxon>
        <taxon>Pseudomonadati</taxon>
        <taxon>Myxococcota</taxon>
        <taxon>Myxococcia</taxon>
        <taxon>Myxococcales</taxon>
        <taxon>Cystobacterineae</taxon>
        <taxon>Archangiaceae</taxon>
        <taxon>Cystobacter</taxon>
    </lineage>
</organism>
<proteinExistence type="predicted"/>
<dbReference type="InterPro" id="IPR026055">
    <property type="entry name" value="FAR"/>
</dbReference>
<dbReference type="CDD" id="cd05263">
    <property type="entry name" value="MupV_like_SDR_e"/>
    <property type="match status" value="1"/>
</dbReference>
<feature type="region of interest" description="Disordered" evidence="1">
    <location>
        <begin position="1"/>
        <end position="26"/>
    </location>
</feature>